<comment type="caution">
    <text evidence="2">The sequence shown here is derived from an EMBL/GenBank/DDBJ whole genome shotgun (WGS) entry which is preliminary data.</text>
</comment>
<gene>
    <name evidence="2" type="ORF">COU33_02910</name>
</gene>
<evidence type="ECO:0000313" key="3">
    <source>
        <dbReference type="Proteomes" id="UP000229362"/>
    </source>
</evidence>
<keyword evidence="1" id="KW-0812">Transmembrane</keyword>
<dbReference type="Proteomes" id="UP000229362">
    <property type="component" value="Unassembled WGS sequence"/>
</dbReference>
<feature type="transmembrane region" description="Helical" evidence="1">
    <location>
        <begin position="50"/>
        <end position="70"/>
    </location>
</feature>
<organism evidence="2 3">
    <name type="scientific">Candidatus Magasanikbacteria bacterium CG10_big_fil_rev_8_21_14_0_10_43_6</name>
    <dbReference type="NCBI Taxonomy" id="1974650"/>
    <lineage>
        <taxon>Bacteria</taxon>
        <taxon>Candidatus Magasanikiibacteriota</taxon>
    </lineage>
</organism>
<keyword evidence="1" id="KW-0472">Membrane</keyword>
<feature type="transmembrane region" description="Helical" evidence="1">
    <location>
        <begin position="14"/>
        <end position="38"/>
    </location>
</feature>
<dbReference type="InterPro" id="IPR043993">
    <property type="entry name" value="T4SS_pilin"/>
</dbReference>
<dbReference type="EMBL" id="PFBZ01000128">
    <property type="protein sequence ID" value="PIT86475.1"/>
    <property type="molecule type" value="Genomic_DNA"/>
</dbReference>
<feature type="non-terminal residue" evidence="2">
    <location>
        <position position="1"/>
    </location>
</feature>
<sequence>LNTEKSLPKITGKVLGAALSMIGLTFFIITVYAGVIWMTAHGNEEAVTKARNTLIAATIGLLIVFGAYAITKFAFESVQGGASSDGGSPPAADNRCGQVGPGFSCKNIATCAGIDNADDVDAARAQCTALDTCELNLCAGGNDVVCCQ</sequence>
<reference evidence="3" key="1">
    <citation type="submission" date="2017-09" db="EMBL/GenBank/DDBJ databases">
        <title>Depth-based differentiation of microbial function through sediment-hosted aquifers and enrichment of novel symbionts in the deep terrestrial subsurface.</title>
        <authorList>
            <person name="Probst A.J."/>
            <person name="Ladd B."/>
            <person name="Jarett J.K."/>
            <person name="Geller-Mcgrath D.E."/>
            <person name="Sieber C.M.K."/>
            <person name="Emerson J.B."/>
            <person name="Anantharaman K."/>
            <person name="Thomas B.C."/>
            <person name="Malmstrom R."/>
            <person name="Stieglmeier M."/>
            <person name="Klingl A."/>
            <person name="Woyke T."/>
            <person name="Ryan C.M."/>
            <person name="Banfield J.F."/>
        </authorList>
    </citation>
    <scope>NUCLEOTIDE SEQUENCE [LARGE SCALE GENOMIC DNA]</scope>
</reference>
<evidence type="ECO:0000313" key="2">
    <source>
        <dbReference type="EMBL" id="PIT86475.1"/>
    </source>
</evidence>
<name>A0A2M6W163_9BACT</name>
<accession>A0A2M6W163</accession>
<keyword evidence="1" id="KW-1133">Transmembrane helix</keyword>
<protein>
    <submittedName>
        <fullName evidence="2">Uncharacterized protein</fullName>
    </submittedName>
</protein>
<evidence type="ECO:0000256" key="1">
    <source>
        <dbReference type="SAM" id="Phobius"/>
    </source>
</evidence>
<dbReference type="AlphaFoldDB" id="A0A2M6W163"/>
<proteinExistence type="predicted"/>
<dbReference type="Pfam" id="PF18895">
    <property type="entry name" value="T4SS_pilin"/>
    <property type="match status" value="1"/>
</dbReference>